<dbReference type="OrthoDB" id="1424091at2"/>
<reference evidence="1 2" key="1">
    <citation type="submission" date="2017-01" db="EMBL/GenBank/DDBJ databases">
        <title>Whole-Genome Shotgun Sequencing of Two beta-Proteobacterial Species in Search of the Bulgecin Biosynthetic Cluster.</title>
        <authorList>
            <person name="Horsman M.E."/>
            <person name="Marous D.R."/>
            <person name="Li R."/>
            <person name="Oliver R.A."/>
            <person name="Byun B."/>
            <person name="Emrich S.J."/>
            <person name="Boggess B."/>
            <person name="Townsend C.A."/>
            <person name="Mobashery S."/>
        </authorList>
    </citation>
    <scope>NUCLEOTIDE SEQUENCE [LARGE SCALE GENOMIC DNA]</scope>
    <source>
        <strain evidence="1 2">ATCC 31363</strain>
    </source>
</reference>
<organism evidence="1 2">
    <name type="scientific">Paraburkholderia acidicola</name>
    <dbReference type="NCBI Taxonomy" id="1912599"/>
    <lineage>
        <taxon>Bacteria</taxon>
        <taxon>Pseudomonadati</taxon>
        <taxon>Pseudomonadota</taxon>
        <taxon>Betaproteobacteria</taxon>
        <taxon>Burkholderiales</taxon>
        <taxon>Burkholderiaceae</taxon>
        <taxon>Paraburkholderia</taxon>
    </lineage>
</organism>
<protein>
    <recommendedName>
        <fullName evidence="3">N-acetyltransferase domain-containing protein</fullName>
    </recommendedName>
</protein>
<evidence type="ECO:0000313" key="1">
    <source>
        <dbReference type="EMBL" id="PCE23222.1"/>
    </source>
</evidence>
<evidence type="ECO:0008006" key="3">
    <source>
        <dbReference type="Google" id="ProtNLM"/>
    </source>
</evidence>
<comment type="caution">
    <text evidence="1">The sequence shown here is derived from an EMBL/GenBank/DDBJ whole genome shotgun (WGS) entry which is preliminary data.</text>
</comment>
<accession>A0A2A4ES07</accession>
<name>A0A2A4ES07_9BURK</name>
<sequence length="174" mass="19940">MAFIPDSFVPPRVHETPRVVLEILSTVHAVQDYECVMSCADAIRGVFGAGNDWPARDMTFAENLADLDRHEREFHDREAFAYAVFDKSKERCYAGCLYIKPVKSKIENDRRKALFDAQAFCWFSPVATDHEFPKVVAEELVQWVQTSWPFTAVAFPGRTIGWLEWNSMAGEDTR</sequence>
<evidence type="ECO:0000313" key="2">
    <source>
        <dbReference type="Proteomes" id="UP000218022"/>
    </source>
</evidence>
<gene>
    <name evidence="1" type="ORF">BWP39_26415</name>
</gene>
<dbReference type="EMBL" id="MTZV01000006">
    <property type="protein sequence ID" value="PCE23222.1"/>
    <property type="molecule type" value="Genomic_DNA"/>
</dbReference>
<dbReference type="AlphaFoldDB" id="A0A2A4ES07"/>
<dbReference type="RefSeq" id="WP_096725190.1">
    <property type="nucleotide sequence ID" value="NZ_MTZV01000006.1"/>
</dbReference>
<dbReference type="Proteomes" id="UP000218022">
    <property type="component" value="Unassembled WGS sequence"/>
</dbReference>
<proteinExistence type="predicted"/>